<organism evidence="2 3">
    <name type="scientific">Mesorhizobium shangrilense</name>
    <dbReference type="NCBI Taxonomy" id="460060"/>
    <lineage>
        <taxon>Bacteria</taxon>
        <taxon>Pseudomonadati</taxon>
        <taxon>Pseudomonadota</taxon>
        <taxon>Alphaproteobacteria</taxon>
        <taxon>Hyphomicrobiales</taxon>
        <taxon>Phyllobacteriaceae</taxon>
        <taxon>Mesorhizobium</taxon>
    </lineage>
</organism>
<name>A0ABV2D5Y8_9HYPH</name>
<keyword evidence="3" id="KW-1185">Reference proteome</keyword>
<dbReference type="EMBL" id="JBEWSZ010000001">
    <property type="protein sequence ID" value="MET2825432.1"/>
    <property type="molecule type" value="Genomic_DNA"/>
</dbReference>
<evidence type="ECO:0000313" key="3">
    <source>
        <dbReference type="Proteomes" id="UP001548832"/>
    </source>
</evidence>
<dbReference type="Proteomes" id="UP001548832">
    <property type="component" value="Unassembled WGS sequence"/>
</dbReference>
<evidence type="ECO:0000259" key="1">
    <source>
        <dbReference type="Pfam" id="PF19834"/>
    </source>
</evidence>
<evidence type="ECO:0000313" key="2">
    <source>
        <dbReference type="EMBL" id="MET2825432.1"/>
    </source>
</evidence>
<dbReference type="InterPro" id="IPR045632">
    <property type="entry name" value="DUF6314"/>
</dbReference>
<accession>A0ABV2D5Y8</accession>
<gene>
    <name evidence="2" type="ORF">ABVQ20_00415</name>
</gene>
<protein>
    <submittedName>
        <fullName evidence="2">DUF6314 family protein</fullName>
    </submittedName>
</protein>
<comment type="caution">
    <text evidence="2">The sequence shown here is derived from an EMBL/GenBank/DDBJ whole genome shotgun (WGS) entry which is preliminary data.</text>
</comment>
<feature type="domain" description="DUF6314" evidence="1">
    <location>
        <begin position="22"/>
        <end position="145"/>
    </location>
</feature>
<dbReference type="Pfam" id="PF19834">
    <property type="entry name" value="DUF6314"/>
    <property type="match status" value="1"/>
</dbReference>
<sequence length="146" mass="16068">MNAIDRPRPAQGDAPALPADAFIGSWHVRRTVIDFNGGPPCVFSGQAVVTADAFTESGEIRLGDRTLPASRSYRLERLGDTILVQRADGSAFISLDGRASQTVRHDCGSDVYIGRFLFRGPDEWAEGWRVKGPRKNYASLSRFSRL</sequence>
<reference evidence="2 3" key="1">
    <citation type="submission" date="2024-06" db="EMBL/GenBank/DDBJ databases">
        <authorList>
            <person name="Kim D.-U."/>
        </authorList>
    </citation>
    <scope>NUCLEOTIDE SEQUENCE [LARGE SCALE GENOMIC DNA]</scope>
    <source>
        <strain evidence="2 3">KACC15460</strain>
    </source>
</reference>
<proteinExistence type="predicted"/>
<dbReference type="RefSeq" id="WP_354457526.1">
    <property type="nucleotide sequence ID" value="NZ_JBEWSZ010000001.1"/>
</dbReference>